<sequence length="192" mass="21351">MAATVKTLLEHHGELYWGTRQANPGYHYGLSLDIGENGVAARVVYVMSDLDENDDPVVTPEMLMSCYTVDDLEANGIVLSDLMDEDDGSVKGWYCIEESLFPENQVEALQESNAQLDGYLDIMLDIMLISPEEVAAGMPSLDDISFFDLLSELEGIAERIDSGALAKPLPFNFRLVGDALFGWEFADEEDWR</sequence>
<dbReference type="RefSeq" id="WP_123191991.1">
    <property type="nucleotide sequence ID" value="NZ_QICD01000008.1"/>
</dbReference>
<organism evidence="1 2">
    <name type="scientific">Paraeggerthella hongkongensis</name>
    <dbReference type="NCBI Taxonomy" id="230658"/>
    <lineage>
        <taxon>Bacteria</taxon>
        <taxon>Bacillati</taxon>
        <taxon>Actinomycetota</taxon>
        <taxon>Coriobacteriia</taxon>
        <taxon>Eggerthellales</taxon>
        <taxon>Eggerthellaceae</taxon>
        <taxon>Paraeggerthella</taxon>
    </lineage>
</organism>
<dbReference type="OrthoDB" id="3173694at2"/>
<dbReference type="Proteomes" id="UP000278632">
    <property type="component" value="Unassembled WGS sequence"/>
</dbReference>
<reference evidence="2" key="1">
    <citation type="submission" date="2018-05" db="EMBL/GenBank/DDBJ databases">
        <title>Genome Sequencing of selected type strains of the family Eggerthellaceae.</title>
        <authorList>
            <person name="Danylec N."/>
            <person name="Stoll D.A."/>
            <person name="Doetsch A."/>
            <person name="Huch M."/>
        </authorList>
    </citation>
    <scope>NUCLEOTIDE SEQUENCE [LARGE SCALE GENOMIC DNA]</scope>
    <source>
        <strain evidence="2">DSM 16106</strain>
    </source>
</reference>
<evidence type="ECO:0000313" key="2">
    <source>
        <dbReference type="Proteomes" id="UP000278632"/>
    </source>
</evidence>
<dbReference type="AlphaFoldDB" id="A0A3N0BBY4"/>
<protein>
    <submittedName>
        <fullName evidence="1">Uncharacterized protein</fullName>
    </submittedName>
</protein>
<name>A0A3N0BBY4_9ACTN</name>
<dbReference type="EMBL" id="QICD01000008">
    <property type="protein sequence ID" value="RNL45063.1"/>
    <property type="molecule type" value="Genomic_DNA"/>
</dbReference>
<proteinExistence type="predicted"/>
<gene>
    <name evidence="1" type="ORF">DMP08_05705</name>
</gene>
<keyword evidence="2" id="KW-1185">Reference proteome</keyword>
<evidence type="ECO:0000313" key="1">
    <source>
        <dbReference type="EMBL" id="RNL45063.1"/>
    </source>
</evidence>
<accession>A0A3N0BBY4</accession>
<comment type="caution">
    <text evidence="1">The sequence shown here is derived from an EMBL/GenBank/DDBJ whole genome shotgun (WGS) entry which is preliminary data.</text>
</comment>